<accession>A0ABQ8HHG9</accession>
<evidence type="ECO:0000313" key="3">
    <source>
        <dbReference type="Proteomes" id="UP000827721"/>
    </source>
</evidence>
<evidence type="ECO:0000256" key="1">
    <source>
        <dbReference type="ARBA" id="ARBA00022679"/>
    </source>
</evidence>
<dbReference type="EMBL" id="JAFEMO010000010">
    <property type="protein sequence ID" value="KAH7560497.1"/>
    <property type="molecule type" value="Genomic_DNA"/>
</dbReference>
<gene>
    <name evidence="2" type="ORF">JRO89_XS10G0031300</name>
</gene>
<keyword evidence="1" id="KW-0808">Transferase</keyword>
<keyword evidence="3" id="KW-1185">Reference proteome</keyword>
<dbReference type="Gene3D" id="3.40.50.2000">
    <property type="entry name" value="Glycogen Phosphorylase B"/>
    <property type="match status" value="1"/>
</dbReference>
<dbReference type="PANTHER" id="PTHR48045">
    <property type="entry name" value="UDP-GLYCOSYLTRANSFERASE 72B1"/>
    <property type="match status" value="1"/>
</dbReference>
<reference evidence="2 3" key="1">
    <citation type="submission" date="2021-02" db="EMBL/GenBank/DDBJ databases">
        <title>Plant Genome Project.</title>
        <authorList>
            <person name="Zhang R.-G."/>
        </authorList>
    </citation>
    <scope>NUCLEOTIDE SEQUENCE [LARGE SCALE GENOMIC DNA]</scope>
    <source>
        <tissue evidence="2">Leaves</tissue>
    </source>
</reference>
<name>A0ABQ8HHG9_9ROSI</name>
<organism evidence="2 3">
    <name type="scientific">Xanthoceras sorbifolium</name>
    <dbReference type="NCBI Taxonomy" id="99658"/>
    <lineage>
        <taxon>Eukaryota</taxon>
        <taxon>Viridiplantae</taxon>
        <taxon>Streptophyta</taxon>
        <taxon>Embryophyta</taxon>
        <taxon>Tracheophyta</taxon>
        <taxon>Spermatophyta</taxon>
        <taxon>Magnoliopsida</taxon>
        <taxon>eudicotyledons</taxon>
        <taxon>Gunneridae</taxon>
        <taxon>Pentapetalae</taxon>
        <taxon>rosids</taxon>
        <taxon>malvids</taxon>
        <taxon>Sapindales</taxon>
        <taxon>Sapindaceae</taxon>
        <taxon>Xanthoceroideae</taxon>
        <taxon>Xanthoceras</taxon>
    </lineage>
</organism>
<protein>
    <submittedName>
        <fullName evidence="2">Uncharacterized protein</fullName>
    </submittedName>
</protein>
<evidence type="ECO:0000313" key="2">
    <source>
        <dbReference type="EMBL" id="KAH7560497.1"/>
    </source>
</evidence>
<dbReference type="InterPro" id="IPR002213">
    <property type="entry name" value="UDP_glucos_trans"/>
</dbReference>
<dbReference type="Proteomes" id="UP000827721">
    <property type="component" value="Unassembled WGS sequence"/>
</dbReference>
<comment type="caution">
    <text evidence="2">The sequence shown here is derived from an EMBL/GenBank/DDBJ whole genome shotgun (WGS) entry which is preliminary data.</text>
</comment>
<sequence>MNSEFKASDWLPEDFEERIKNSKQGLIVHRWAPQVDILSHEYVSAFLSHCGWNSVLEALSHGVTIIGWPVGAEQFYNAKFLEEEIGVCVEVARGTSCEVRHEEIVKIIELVMDETEKGKEMRRRACEIKETIENAIKDEENNKGSSTKAMDEFFNAGLTIREKTNVIIQY</sequence>
<dbReference type="SUPFAM" id="SSF53756">
    <property type="entry name" value="UDP-Glycosyltransferase/glycogen phosphorylase"/>
    <property type="match status" value="1"/>
</dbReference>
<proteinExistence type="predicted"/>
<dbReference type="PANTHER" id="PTHR48045:SF37">
    <property type="entry name" value="UDP-GLYCOSYLTRANSFERASE 92A1-LIKE"/>
    <property type="match status" value="1"/>
</dbReference>
<dbReference type="Pfam" id="PF00201">
    <property type="entry name" value="UDPGT"/>
    <property type="match status" value="1"/>
</dbReference>
<dbReference type="CDD" id="cd03784">
    <property type="entry name" value="GT1_Gtf-like"/>
    <property type="match status" value="1"/>
</dbReference>